<accession>A0A481ZIU3</accession>
<evidence type="ECO:0000313" key="2">
    <source>
        <dbReference type="EMBL" id="QBK94051.1"/>
    </source>
</evidence>
<dbReference type="EMBL" id="MK500611">
    <property type="protein sequence ID" value="QBK94051.1"/>
    <property type="molecule type" value="Genomic_DNA"/>
</dbReference>
<proteinExistence type="predicted"/>
<dbReference type="InterPro" id="IPR010895">
    <property type="entry name" value="CHRD"/>
</dbReference>
<reference evidence="2" key="1">
    <citation type="journal article" date="2019" name="MBio">
        <title>Virus Genomes from Deep Sea Sediments Expand the Ocean Megavirome and Support Independent Origins of Viral Gigantism.</title>
        <authorList>
            <person name="Backstrom D."/>
            <person name="Yutin N."/>
            <person name="Jorgensen S.L."/>
            <person name="Dharamshi J."/>
            <person name="Homa F."/>
            <person name="Zaremba-Niedwiedzka K."/>
            <person name="Spang A."/>
            <person name="Wolf Y.I."/>
            <person name="Koonin E.V."/>
            <person name="Ettema T.J."/>
        </authorList>
    </citation>
    <scope>NUCLEOTIDE SEQUENCE</scope>
</reference>
<feature type="domain" description="CHRD" evidence="1">
    <location>
        <begin position="10"/>
        <end position="109"/>
    </location>
</feature>
<organism evidence="2">
    <name type="scientific">Pithovirus LCPAC406</name>
    <dbReference type="NCBI Taxonomy" id="2506599"/>
    <lineage>
        <taxon>Viruses</taxon>
        <taxon>Pithoviruses</taxon>
    </lineage>
</organism>
<gene>
    <name evidence="2" type="ORF">LCPAC406_03650</name>
</gene>
<dbReference type="Pfam" id="PF07452">
    <property type="entry name" value="CHRD"/>
    <property type="match status" value="1"/>
</dbReference>
<evidence type="ECO:0000259" key="1">
    <source>
        <dbReference type="Pfam" id="PF07452"/>
    </source>
</evidence>
<name>A0A481ZIU3_9VIRU</name>
<sequence>MGTVTSMQPGADPDPSPTTPAGIMSLILNGDDLYWQISFYDLSSDAISVTLNRHGDPVFDLGSNSNQPTLPIKSPIIGGGNLSQRLIDKLLGGKLTLNIGTTLAPKGELVTVICRGDVFKLDKRKCERSCKRRHRHHSE</sequence>
<protein>
    <recommendedName>
        <fullName evidence="1">CHRD domain-containing protein</fullName>
    </recommendedName>
</protein>